<protein>
    <submittedName>
        <fullName evidence="1">Uncharacterized protein</fullName>
    </submittedName>
</protein>
<gene>
    <name evidence="1" type="ORF">AAE3_LOCUS3666</name>
</gene>
<proteinExistence type="predicted"/>
<keyword evidence="2" id="KW-1185">Reference proteome</keyword>
<name>A0A8S0VQX5_CYCAE</name>
<dbReference type="EMBL" id="CACVBS010000033">
    <property type="protein sequence ID" value="CAA7261495.1"/>
    <property type="molecule type" value="Genomic_DNA"/>
</dbReference>
<dbReference type="AlphaFoldDB" id="A0A8S0VQX5"/>
<organism evidence="1 2">
    <name type="scientific">Cyclocybe aegerita</name>
    <name type="common">Black poplar mushroom</name>
    <name type="synonym">Agrocybe aegerita</name>
    <dbReference type="NCBI Taxonomy" id="1973307"/>
    <lineage>
        <taxon>Eukaryota</taxon>
        <taxon>Fungi</taxon>
        <taxon>Dikarya</taxon>
        <taxon>Basidiomycota</taxon>
        <taxon>Agaricomycotina</taxon>
        <taxon>Agaricomycetes</taxon>
        <taxon>Agaricomycetidae</taxon>
        <taxon>Agaricales</taxon>
        <taxon>Agaricineae</taxon>
        <taxon>Bolbitiaceae</taxon>
        <taxon>Cyclocybe</taxon>
    </lineage>
</organism>
<dbReference type="OrthoDB" id="3478523at2759"/>
<reference evidence="1 2" key="1">
    <citation type="submission" date="2020-01" db="EMBL/GenBank/DDBJ databases">
        <authorList>
            <person name="Gupta K D."/>
        </authorList>
    </citation>
    <scope>NUCLEOTIDE SEQUENCE [LARGE SCALE GENOMIC DNA]</scope>
</reference>
<sequence>MANPAQFIMHTLRNWKSLQRVVIYPRIGSSRDENEPQMRTVYTPYADKSHRQRGGFQQPTFWRDPDALRTRMLPSEDTIIPAAHEELEWLEAFLKVCVHMSAIQEEWKKGQTIAEYLHLHS</sequence>
<accession>A0A8S0VQX5</accession>
<comment type="caution">
    <text evidence="1">The sequence shown here is derived from an EMBL/GenBank/DDBJ whole genome shotgun (WGS) entry which is preliminary data.</text>
</comment>
<evidence type="ECO:0000313" key="2">
    <source>
        <dbReference type="Proteomes" id="UP000467700"/>
    </source>
</evidence>
<evidence type="ECO:0000313" key="1">
    <source>
        <dbReference type="EMBL" id="CAA7261495.1"/>
    </source>
</evidence>
<dbReference type="Proteomes" id="UP000467700">
    <property type="component" value="Unassembled WGS sequence"/>
</dbReference>